<dbReference type="Gene3D" id="2.120.10.30">
    <property type="entry name" value="TolB, C-terminal domain"/>
    <property type="match status" value="1"/>
</dbReference>
<dbReference type="InterPro" id="IPR011042">
    <property type="entry name" value="6-blade_b-propeller_TolB-like"/>
</dbReference>
<evidence type="ECO:0000313" key="9">
    <source>
        <dbReference type="EMBL" id="TDE06541.1"/>
    </source>
</evidence>
<proteinExistence type="inferred from homology"/>
<evidence type="ECO:0000256" key="5">
    <source>
        <dbReference type="ARBA" id="ARBA00022825"/>
    </source>
</evidence>
<sequence length="633" mass="72035">MKKILLTTLTMMSLNAMAQNVMTPETLWKLGRVSAVGISKDTKNVVYKVTTPSIEENKSSSKFYIVPVTGGNPTEVKETKDLLKDKNISPDGKYIVYSEEVKISNVHGKDFYPNLEKSEVQIYDGLDYRHWDTWNEGKYNHVHYKENREDAVGTDIMGNEQFDSPQKPFGGDEDYIWSPDSKQIIYVSKKKSGTQYAVSTNTNIFEYSLETGLTTNRTEENLGYDMAPQFSPAGHLTWLQMKRDGYEADKNDIIVDYNGAKMNLTAAWDGTVDSYLWSKDGKKIYFAAAVDGTKQLFEVNFPGRTRIAVQVQQLTKGDFDINDLVGFAGNSIIVTRGDMNHASEIYSLDLKKNTWKQITNVNKETYDSLALSKTEKRYVTTTDGKKMLVWVILPPNFDATKKYPTLLYCQGGPQSALTQFYSFRWNFQLMAANGYIVVAPNRRGMPGHGVEWNEQISKDWGGQVMDDYLSAIDDVAKESYVDKDRLGCVGASYGGYSAFYLAGIHNNRFKTFIAHDGVFNTQSMFGTTEEVFFSNWDFGGAYWEKDNIAAQKTYTTFNPINLVDKWNSPILIIQGGKDFRVPIGQGQEAFQAAQLRGIKSRFLYFPEENHWVLKPQNAQVWQKEFFKWLKETL</sequence>
<dbReference type="InterPro" id="IPR029058">
    <property type="entry name" value="AB_hydrolase_fold"/>
</dbReference>
<evidence type="ECO:0000256" key="4">
    <source>
        <dbReference type="ARBA" id="ARBA00022801"/>
    </source>
</evidence>
<comment type="caution">
    <text evidence="9">The sequence shown here is derived from an EMBL/GenBank/DDBJ whole genome shotgun (WGS) entry which is preliminary data.</text>
</comment>
<dbReference type="Proteomes" id="UP000294597">
    <property type="component" value="Unassembled WGS sequence"/>
</dbReference>
<dbReference type="Gene3D" id="3.40.50.1820">
    <property type="entry name" value="alpha/beta hydrolase"/>
    <property type="match status" value="1"/>
</dbReference>
<keyword evidence="3 6" id="KW-0732">Signal</keyword>
<reference evidence="9 10" key="1">
    <citation type="submission" date="2019-03" db="EMBL/GenBank/DDBJ databases">
        <title>Flavobacterium TSA-D2 sp. nov., isolated from arctic soil.</title>
        <authorList>
            <person name="Chaudhary D.K."/>
        </authorList>
    </citation>
    <scope>NUCLEOTIDE SEQUENCE [LARGE SCALE GENOMIC DNA]</scope>
    <source>
        <strain evidence="9 10">TSA-D2</strain>
    </source>
</reference>
<evidence type="ECO:0000313" key="10">
    <source>
        <dbReference type="Proteomes" id="UP000294597"/>
    </source>
</evidence>
<dbReference type="PANTHER" id="PTHR42776:SF13">
    <property type="entry name" value="DIPEPTIDYL-PEPTIDASE 5"/>
    <property type="match status" value="1"/>
</dbReference>
<dbReference type="PANTHER" id="PTHR42776">
    <property type="entry name" value="SERINE PEPTIDASE S9 FAMILY MEMBER"/>
    <property type="match status" value="1"/>
</dbReference>
<dbReference type="SUPFAM" id="SSF53474">
    <property type="entry name" value="alpha/beta-Hydrolases"/>
    <property type="match status" value="1"/>
</dbReference>
<evidence type="ECO:0000259" key="8">
    <source>
        <dbReference type="Pfam" id="PF00930"/>
    </source>
</evidence>
<feature type="domain" description="Peptidase S9 prolyl oligopeptidase catalytic" evidence="7">
    <location>
        <begin position="422"/>
        <end position="633"/>
    </location>
</feature>
<dbReference type="RefSeq" id="WP_132108933.1">
    <property type="nucleotide sequence ID" value="NZ_SMFO01000001.1"/>
</dbReference>
<keyword evidence="5" id="KW-0720">Serine protease</keyword>
<feature type="chain" id="PRO_5020338218" evidence="6">
    <location>
        <begin position="19"/>
        <end position="633"/>
    </location>
</feature>
<feature type="domain" description="Dipeptidylpeptidase IV N-terminal" evidence="8">
    <location>
        <begin position="276"/>
        <end position="385"/>
    </location>
</feature>
<keyword evidence="4" id="KW-0378">Hydrolase</keyword>
<evidence type="ECO:0000256" key="1">
    <source>
        <dbReference type="ARBA" id="ARBA00010040"/>
    </source>
</evidence>
<evidence type="ECO:0000256" key="2">
    <source>
        <dbReference type="ARBA" id="ARBA00022670"/>
    </source>
</evidence>
<dbReference type="GO" id="GO:0004252">
    <property type="term" value="F:serine-type endopeptidase activity"/>
    <property type="evidence" value="ECO:0007669"/>
    <property type="project" value="TreeGrafter"/>
</dbReference>
<name>A0A4R5D4Q7_9FLAO</name>
<dbReference type="AlphaFoldDB" id="A0A4R5D4Q7"/>
<evidence type="ECO:0000256" key="6">
    <source>
        <dbReference type="SAM" id="SignalP"/>
    </source>
</evidence>
<accession>A0A4R5D4Q7</accession>
<dbReference type="Pfam" id="PF07676">
    <property type="entry name" value="PD40"/>
    <property type="match status" value="1"/>
</dbReference>
<evidence type="ECO:0000256" key="3">
    <source>
        <dbReference type="ARBA" id="ARBA00022729"/>
    </source>
</evidence>
<keyword evidence="10" id="KW-1185">Reference proteome</keyword>
<dbReference type="EMBL" id="SMFO01000001">
    <property type="protein sequence ID" value="TDE06541.1"/>
    <property type="molecule type" value="Genomic_DNA"/>
</dbReference>
<organism evidence="9 10">
    <name type="scientific">Flavobacterium hiemivividum</name>
    <dbReference type="NCBI Taxonomy" id="2541734"/>
    <lineage>
        <taxon>Bacteria</taxon>
        <taxon>Pseudomonadati</taxon>
        <taxon>Bacteroidota</taxon>
        <taxon>Flavobacteriia</taxon>
        <taxon>Flavobacteriales</taxon>
        <taxon>Flavobacteriaceae</taxon>
        <taxon>Flavobacterium</taxon>
    </lineage>
</organism>
<dbReference type="FunFam" id="3.40.50.1820:FF:000028">
    <property type="entry name" value="S9 family peptidase"/>
    <property type="match status" value="1"/>
</dbReference>
<keyword evidence="2" id="KW-0645">Protease</keyword>
<dbReference type="InterPro" id="IPR011659">
    <property type="entry name" value="WD40"/>
</dbReference>
<dbReference type="Pfam" id="PF00930">
    <property type="entry name" value="DPPIV_N"/>
    <property type="match status" value="1"/>
</dbReference>
<comment type="similarity">
    <text evidence="1">Belongs to the peptidase S9C family.</text>
</comment>
<gene>
    <name evidence="9" type="ORF">E0F98_02700</name>
</gene>
<dbReference type="GO" id="GO:0006508">
    <property type="term" value="P:proteolysis"/>
    <property type="evidence" value="ECO:0007669"/>
    <property type="project" value="UniProtKB-KW"/>
</dbReference>
<dbReference type="SUPFAM" id="SSF82171">
    <property type="entry name" value="DPP6 N-terminal domain-like"/>
    <property type="match status" value="1"/>
</dbReference>
<dbReference type="InterPro" id="IPR001375">
    <property type="entry name" value="Peptidase_S9_cat"/>
</dbReference>
<dbReference type="Pfam" id="PF00326">
    <property type="entry name" value="Peptidase_S9"/>
    <property type="match status" value="1"/>
</dbReference>
<feature type="signal peptide" evidence="6">
    <location>
        <begin position="1"/>
        <end position="18"/>
    </location>
</feature>
<evidence type="ECO:0000259" key="7">
    <source>
        <dbReference type="Pfam" id="PF00326"/>
    </source>
</evidence>
<protein>
    <submittedName>
        <fullName evidence="9">S9 family peptidase</fullName>
    </submittedName>
</protein>
<dbReference type="InterPro" id="IPR002469">
    <property type="entry name" value="Peptidase_S9B_N"/>
</dbReference>